<dbReference type="EMBL" id="JAMQBH010000001">
    <property type="protein sequence ID" value="MCM2512102.1"/>
    <property type="molecule type" value="Genomic_DNA"/>
</dbReference>
<gene>
    <name evidence="1" type="ORF">NC658_02355</name>
</gene>
<dbReference type="Proteomes" id="UP001523263">
    <property type="component" value="Unassembled WGS sequence"/>
</dbReference>
<evidence type="ECO:0000313" key="1">
    <source>
        <dbReference type="EMBL" id="MCM2512102.1"/>
    </source>
</evidence>
<dbReference type="RefSeq" id="WP_156702194.1">
    <property type="nucleotide sequence ID" value="NZ_JAMQBH010000001.1"/>
</dbReference>
<evidence type="ECO:0000313" key="2">
    <source>
        <dbReference type="Proteomes" id="UP001523263"/>
    </source>
</evidence>
<keyword evidence="2" id="KW-1185">Reference proteome</keyword>
<comment type="caution">
    <text evidence="1">The sequence shown here is derived from an EMBL/GenBank/DDBJ whole genome shotgun (WGS) entry which is preliminary data.</text>
</comment>
<accession>A0ABT0VLN5</accession>
<protein>
    <submittedName>
        <fullName evidence="1">Uncharacterized protein</fullName>
    </submittedName>
</protein>
<organism evidence="1 2">
    <name type="scientific">Streptomyces griseoincarnatus</name>
    <dbReference type="NCBI Taxonomy" id="29305"/>
    <lineage>
        <taxon>Bacteria</taxon>
        <taxon>Bacillati</taxon>
        <taxon>Actinomycetota</taxon>
        <taxon>Actinomycetes</taxon>
        <taxon>Kitasatosporales</taxon>
        <taxon>Streptomycetaceae</taxon>
        <taxon>Streptomyces</taxon>
        <taxon>Streptomyces griseoincarnatus group</taxon>
    </lineage>
</organism>
<sequence length="47" mass="4684">MTALSRSHGTGGTALLGDTLGANLGRAVAARPTTTSRAAWNSCAPSR</sequence>
<name>A0ABT0VLN5_STRGI</name>
<reference evidence="1 2" key="1">
    <citation type="submission" date="2022-06" db="EMBL/GenBank/DDBJ databases">
        <title>Whole genome sequence of Streptomyces griseoincarnatus RB7AG.</title>
        <authorList>
            <person name="Ray L."/>
            <person name="Behera S."/>
            <person name="Panda A.N."/>
        </authorList>
    </citation>
    <scope>NUCLEOTIDE SEQUENCE [LARGE SCALE GENOMIC DNA]</scope>
    <source>
        <strain evidence="1 2">RB7AG</strain>
    </source>
</reference>
<proteinExistence type="predicted"/>